<accession>A0A9E2SAU8</accession>
<comment type="subcellular location">
    <subcellularLocation>
        <location evidence="1">Cell membrane</location>
        <topology evidence="1">Multi-pass membrane protein</topology>
    </subcellularLocation>
</comment>
<keyword evidence="5 6" id="KW-0472">Membrane</keyword>
<evidence type="ECO:0000256" key="6">
    <source>
        <dbReference type="SAM" id="Phobius"/>
    </source>
</evidence>
<dbReference type="InterPro" id="IPR032689">
    <property type="entry name" value="TraG-D_C"/>
</dbReference>
<protein>
    <submittedName>
        <fullName evidence="9">YWFCY domain-containing protein</fullName>
    </submittedName>
</protein>
<dbReference type="NCBIfam" id="NF041326">
    <property type="entry name" value="Bacteroid_MobC"/>
    <property type="match status" value="1"/>
</dbReference>
<evidence type="ECO:0000256" key="2">
    <source>
        <dbReference type="ARBA" id="ARBA00022475"/>
    </source>
</evidence>
<feature type="transmembrane region" description="Helical" evidence="6">
    <location>
        <begin position="120"/>
        <end position="145"/>
    </location>
</feature>
<dbReference type="EMBL" id="JAHSPG010000013">
    <property type="protein sequence ID" value="MBV4358767.1"/>
    <property type="molecule type" value="Genomic_DNA"/>
</dbReference>
<evidence type="ECO:0000259" key="7">
    <source>
        <dbReference type="Pfam" id="PF12696"/>
    </source>
</evidence>
<feature type="transmembrane region" description="Helical" evidence="6">
    <location>
        <begin position="91"/>
        <end position="114"/>
    </location>
</feature>
<evidence type="ECO:0000313" key="10">
    <source>
        <dbReference type="Proteomes" id="UP000812270"/>
    </source>
</evidence>
<dbReference type="Proteomes" id="UP000812270">
    <property type="component" value="Unassembled WGS sequence"/>
</dbReference>
<dbReference type="Pfam" id="PF12696">
    <property type="entry name" value="TraG-D_C"/>
    <property type="match status" value="1"/>
</dbReference>
<dbReference type="PANTHER" id="PTHR37937:SF1">
    <property type="entry name" value="CONJUGATIVE TRANSFER: DNA TRANSPORT"/>
    <property type="match status" value="1"/>
</dbReference>
<comment type="caution">
    <text evidence="9">The sequence shown here is derived from an EMBL/GenBank/DDBJ whole genome shotgun (WGS) entry which is preliminary data.</text>
</comment>
<dbReference type="InterPro" id="IPR051539">
    <property type="entry name" value="T4SS-coupling_protein"/>
</dbReference>
<dbReference type="RefSeq" id="WP_217792487.1">
    <property type="nucleotide sequence ID" value="NZ_JAHSPG010000013.1"/>
</dbReference>
<evidence type="ECO:0000313" key="9">
    <source>
        <dbReference type="EMBL" id="MBV4358767.1"/>
    </source>
</evidence>
<evidence type="ECO:0000256" key="1">
    <source>
        <dbReference type="ARBA" id="ARBA00004651"/>
    </source>
</evidence>
<keyword evidence="2" id="KW-1003">Cell membrane</keyword>
<keyword evidence="3 6" id="KW-0812">Transmembrane</keyword>
<sequence length="653" mass="73613">MRTGENEQGLKKVIDLTRMISIVILLIHCYYFGYAGFKQIGWVSVFSDHLLQNIGHIKWMNSFTLSKTVALGFLLLSVLGVKGKKEERYDLGSSLIYLLMGLLIYFASGLLFYLHESTALQIVMAYTTAVFSGFLLVITGSAGIARIIKVKLNTDTFNTAQETFPQEERLLANDHSINLRAHYKWKGETRASWINIINPMRGLLIVGSPGAGKSYFIIEQIIEQHIKKGFCLFIYDFKFDDLTRVAHDWFCRYKHIYPANAAFYTINFDQPQYRCNPLDPAGMKDITDAIDAARVLMLGLNRSWLKKQGEFFVESPINFVTALIWFLRKYQDGVYCTLPHVIELMQTEVKQLLTILRTEPEISALINPFISAFETKSFEQLEGQLDAAKISLARLASPSLYYVLSGNDFTLDINNPAAPKIVTLANNPQKQEVYGPVLSLYVTRMSKMVNKKDQLKMNVIIDEFPTIILLNFDNLIATGRSNKIATTIAIQDASQLKLHYGREWAEVITNICGNIIVGQTRGELAKAVSEMIGKTLQERESISVNSNDSSISKSRQLESVVPVSTIANLSSGEFVGMVADNPDQPIVLKAFHAKIGRINEHRQKQSSPFQTAGISQKELTVCFELIQLDIKQLVEELMNDILNDPAKEFLVVR</sequence>
<dbReference type="CDD" id="cd01127">
    <property type="entry name" value="TrwB_TraG_TraD_VirD4"/>
    <property type="match status" value="1"/>
</dbReference>
<dbReference type="InterPro" id="IPR025988">
    <property type="entry name" value="YWFCY_dom"/>
</dbReference>
<evidence type="ECO:0000256" key="4">
    <source>
        <dbReference type="ARBA" id="ARBA00022989"/>
    </source>
</evidence>
<feature type="domain" description="YWFCY" evidence="8">
    <location>
        <begin position="5"/>
        <end position="149"/>
    </location>
</feature>
<keyword evidence="10" id="KW-1185">Reference proteome</keyword>
<dbReference type="GO" id="GO:0005886">
    <property type="term" value="C:plasma membrane"/>
    <property type="evidence" value="ECO:0007669"/>
    <property type="project" value="UniProtKB-SubCell"/>
</dbReference>
<evidence type="ECO:0000256" key="3">
    <source>
        <dbReference type="ARBA" id="ARBA00022692"/>
    </source>
</evidence>
<proteinExistence type="predicted"/>
<dbReference type="AlphaFoldDB" id="A0A9E2SAU8"/>
<name>A0A9E2SAU8_9BACT</name>
<dbReference type="PANTHER" id="PTHR37937">
    <property type="entry name" value="CONJUGATIVE TRANSFER: DNA TRANSPORT"/>
    <property type="match status" value="1"/>
</dbReference>
<feature type="domain" description="TraD/TraG TraM recognition site" evidence="7">
    <location>
        <begin position="457"/>
        <end position="569"/>
    </location>
</feature>
<gene>
    <name evidence="9" type="ORF">KTO63_16500</name>
</gene>
<feature type="transmembrane region" description="Helical" evidence="6">
    <location>
        <begin position="57"/>
        <end position="79"/>
    </location>
</feature>
<evidence type="ECO:0000259" key="8">
    <source>
        <dbReference type="Pfam" id="PF14293"/>
    </source>
</evidence>
<organism evidence="9 10">
    <name type="scientific">Pinibacter aurantiacus</name>
    <dbReference type="NCBI Taxonomy" id="2851599"/>
    <lineage>
        <taxon>Bacteria</taxon>
        <taxon>Pseudomonadati</taxon>
        <taxon>Bacteroidota</taxon>
        <taxon>Chitinophagia</taxon>
        <taxon>Chitinophagales</taxon>
        <taxon>Chitinophagaceae</taxon>
        <taxon>Pinibacter</taxon>
    </lineage>
</organism>
<feature type="transmembrane region" description="Helical" evidence="6">
    <location>
        <begin position="20"/>
        <end position="37"/>
    </location>
</feature>
<reference evidence="9" key="1">
    <citation type="submission" date="2021-06" db="EMBL/GenBank/DDBJ databases">
        <authorList>
            <person name="Huq M.A."/>
        </authorList>
    </citation>
    <scope>NUCLEOTIDE SEQUENCE</scope>
    <source>
        <strain evidence="9">MAH-26</strain>
    </source>
</reference>
<evidence type="ECO:0000256" key="5">
    <source>
        <dbReference type="ARBA" id="ARBA00023136"/>
    </source>
</evidence>
<dbReference type="Pfam" id="PF14293">
    <property type="entry name" value="YWFCY"/>
    <property type="match status" value="1"/>
</dbReference>
<keyword evidence="4 6" id="KW-1133">Transmembrane helix</keyword>